<dbReference type="EMBL" id="JACCJC010000017">
    <property type="protein sequence ID" value="KAF6236654.1"/>
    <property type="molecule type" value="Genomic_DNA"/>
</dbReference>
<gene>
    <name evidence="1" type="ORF">HO173_004945</name>
</gene>
<accession>A0A8H6FXL2</accession>
<proteinExistence type="predicted"/>
<evidence type="ECO:0000313" key="1">
    <source>
        <dbReference type="EMBL" id="KAF6236654.1"/>
    </source>
</evidence>
<reference evidence="1 2" key="1">
    <citation type="journal article" date="2020" name="Genomics">
        <title>Complete, high-quality genomes from long-read metagenomic sequencing of two wolf lichen thalli reveals enigmatic genome architecture.</title>
        <authorList>
            <person name="McKenzie S.K."/>
            <person name="Walston R.F."/>
            <person name="Allen J.L."/>
        </authorList>
    </citation>
    <scope>NUCLEOTIDE SEQUENCE [LARGE SCALE GENOMIC DNA]</scope>
    <source>
        <strain evidence="1">WasteWater2</strain>
    </source>
</reference>
<dbReference type="RefSeq" id="XP_037165987.1">
    <property type="nucleotide sequence ID" value="XM_037306863.1"/>
</dbReference>
<comment type="caution">
    <text evidence="1">The sequence shown here is derived from an EMBL/GenBank/DDBJ whole genome shotgun (WGS) entry which is preliminary data.</text>
</comment>
<organism evidence="1 2">
    <name type="scientific">Letharia columbiana</name>
    <dbReference type="NCBI Taxonomy" id="112416"/>
    <lineage>
        <taxon>Eukaryota</taxon>
        <taxon>Fungi</taxon>
        <taxon>Dikarya</taxon>
        <taxon>Ascomycota</taxon>
        <taxon>Pezizomycotina</taxon>
        <taxon>Lecanoromycetes</taxon>
        <taxon>OSLEUM clade</taxon>
        <taxon>Lecanoromycetidae</taxon>
        <taxon>Lecanorales</taxon>
        <taxon>Lecanorineae</taxon>
        <taxon>Parmeliaceae</taxon>
        <taxon>Letharia</taxon>
    </lineage>
</organism>
<protein>
    <submittedName>
        <fullName evidence="1">Uncharacterized protein</fullName>
    </submittedName>
</protein>
<dbReference type="GeneID" id="59286609"/>
<dbReference type="AlphaFoldDB" id="A0A8H6FXL2"/>
<evidence type="ECO:0000313" key="2">
    <source>
        <dbReference type="Proteomes" id="UP000578531"/>
    </source>
</evidence>
<dbReference type="OrthoDB" id="7464126at2759"/>
<keyword evidence="2" id="KW-1185">Reference proteome</keyword>
<dbReference type="Proteomes" id="UP000578531">
    <property type="component" value="Unassembled WGS sequence"/>
</dbReference>
<name>A0A8H6FXL2_9LECA</name>
<sequence>MDGTNGDADVTPIQPLRRSIVTSPKDEDLWDHAVKLDDRQKVDLSREAKREALLDIHVVAEKEKTSTKGRQWKLEKRSDGEPIVLRDVLGRIAGWIDSYKDVVIIP</sequence>